<organism evidence="2 3">
    <name type="scientific">Galerina marginata (strain CBS 339.88)</name>
    <dbReference type="NCBI Taxonomy" id="685588"/>
    <lineage>
        <taxon>Eukaryota</taxon>
        <taxon>Fungi</taxon>
        <taxon>Dikarya</taxon>
        <taxon>Basidiomycota</taxon>
        <taxon>Agaricomycotina</taxon>
        <taxon>Agaricomycetes</taxon>
        <taxon>Agaricomycetidae</taxon>
        <taxon>Agaricales</taxon>
        <taxon>Agaricineae</taxon>
        <taxon>Strophariaceae</taxon>
        <taxon>Galerina</taxon>
    </lineage>
</organism>
<dbReference type="InterPro" id="IPR032675">
    <property type="entry name" value="LRR_dom_sf"/>
</dbReference>
<dbReference type="STRING" id="685588.A0A067T8A9"/>
<dbReference type="Gene3D" id="3.80.10.10">
    <property type="entry name" value="Ribonuclease Inhibitor"/>
    <property type="match status" value="1"/>
</dbReference>
<feature type="coiled-coil region" evidence="1">
    <location>
        <begin position="35"/>
        <end position="62"/>
    </location>
</feature>
<sequence>MPCLLCGNPSAPSLLNLTHLCRTSVETVSPQWMEMQSLELQISEAQHTLEKLLEQHRELRTLMNRSHDPVVLRVPPEVAGSIFRFCMPENDALAACNREEKGILRAPLTLGAVCRGWRQLAWSIPHLWNTLAIHLKTLKHTTQCEIGEQWLARSGQLPLSIYIKGSKASGENPAQEFQPLIAAINRECGRWKHLDLHASADFISHFGDDSHGPSILQRLQLYSPNGQGICRFHLKNVNHQPRHVQIGSFCFTSIHIRWNAVTTLTLHSLDPREFKGILQVVPQLSYCRLVSVAAPASAIAEAPIMHEQLQVLEISFARAAEDLFFHNFTFPSLQKLTISSTVRGPLADCFISFFERWCFSLTILRVVGARISSEDFFLRILQTSPLLFNLEAGQLTPQPFEALARILANSTSDLPSTIPNTHRYLFPALKFMYLTLTDFPSWNILLDIFGSPANISSSHRRPLSTLNVTVAKFRTPIEAHIDPEIIARILDLRKLGVTMDIRLTLGKYDEDFLQMSQAFHHKKESPSINI</sequence>
<evidence type="ECO:0000313" key="3">
    <source>
        <dbReference type="Proteomes" id="UP000027222"/>
    </source>
</evidence>
<dbReference type="SUPFAM" id="SSF52047">
    <property type="entry name" value="RNI-like"/>
    <property type="match status" value="1"/>
</dbReference>
<keyword evidence="1" id="KW-0175">Coiled coil</keyword>
<dbReference type="OrthoDB" id="2269034at2759"/>
<dbReference type="EMBL" id="KL142374">
    <property type="protein sequence ID" value="KDR78587.1"/>
    <property type="molecule type" value="Genomic_DNA"/>
</dbReference>
<evidence type="ECO:0000256" key="1">
    <source>
        <dbReference type="SAM" id="Coils"/>
    </source>
</evidence>
<protein>
    <submittedName>
        <fullName evidence="2">Uncharacterized protein</fullName>
    </submittedName>
</protein>
<reference evidence="3" key="1">
    <citation type="journal article" date="2014" name="Proc. Natl. Acad. Sci. U.S.A.">
        <title>Extensive sampling of basidiomycete genomes demonstrates inadequacy of the white-rot/brown-rot paradigm for wood decay fungi.</title>
        <authorList>
            <person name="Riley R."/>
            <person name="Salamov A.A."/>
            <person name="Brown D.W."/>
            <person name="Nagy L.G."/>
            <person name="Floudas D."/>
            <person name="Held B.W."/>
            <person name="Levasseur A."/>
            <person name="Lombard V."/>
            <person name="Morin E."/>
            <person name="Otillar R."/>
            <person name="Lindquist E.A."/>
            <person name="Sun H."/>
            <person name="LaButti K.M."/>
            <person name="Schmutz J."/>
            <person name="Jabbour D."/>
            <person name="Luo H."/>
            <person name="Baker S.E."/>
            <person name="Pisabarro A.G."/>
            <person name="Walton J.D."/>
            <person name="Blanchette R.A."/>
            <person name="Henrissat B."/>
            <person name="Martin F."/>
            <person name="Cullen D."/>
            <person name="Hibbett D.S."/>
            <person name="Grigoriev I.V."/>
        </authorList>
    </citation>
    <scope>NUCLEOTIDE SEQUENCE [LARGE SCALE GENOMIC DNA]</scope>
    <source>
        <strain evidence="3">CBS 339.88</strain>
    </source>
</reference>
<dbReference type="Proteomes" id="UP000027222">
    <property type="component" value="Unassembled WGS sequence"/>
</dbReference>
<keyword evidence="3" id="KW-1185">Reference proteome</keyword>
<evidence type="ECO:0000313" key="2">
    <source>
        <dbReference type="EMBL" id="KDR78587.1"/>
    </source>
</evidence>
<accession>A0A067T8A9</accession>
<dbReference type="HOGENOM" id="CLU_018544_14_1_1"/>
<name>A0A067T8A9_GALM3</name>
<gene>
    <name evidence="2" type="ORF">GALMADRAFT_266050</name>
</gene>
<dbReference type="AlphaFoldDB" id="A0A067T8A9"/>
<proteinExistence type="predicted"/>